<gene>
    <name evidence="2" type="ORF">GCM10007898_45450</name>
</gene>
<dbReference type="Proteomes" id="UP001156627">
    <property type="component" value="Unassembled WGS sequence"/>
</dbReference>
<comment type="caution">
    <text evidence="2">The sequence shown here is derived from an EMBL/GenBank/DDBJ whole genome shotgun (WGS) entry which is preliminary data.</text>
</comment>
<sequence>MCSVVLGLGEAGAQSTHYVYDANGRVVAVTASNGTSVQYSYNTLGHTSQVSAPLSPGQLAIFAFSPAHGEAATQVTLQGQGFNSNAANDTVSFNGTVASILSASTTQLVTTVPSGATSGPISVTVGTQTATSPAPFVIDDTGLPPVITQVSPAVAAVGGTVTVVGTHLDPVAGDAAAQIGGQAISAFAVASDTQLQFAIPNHAVTGYVTVTTPYGSAISPTPVGVLPPSVSASNVVSSGVATVNGSSVNLNIGAAAQMGAVVFTAPQGGWASLQASGINSSATSIGYTVYAPGNGVVQQGSISSVSPSIHMPHLTAGASYLVIVQSNGGSTQMALGVEADATLVAPSAITIATTTSGQSKRLLVPSTMMSGVSLEFALSNITVTGGGSSEVDVYTYDATGAQVNLTQCKPASCRDYLWGMAAGGTWSLVIVPDIGGVMSFNMTLYPPVTGPLLTANAPSTPINLGTGQFEYVTFNATAGQPVTLMMSNLSTTPAGQSAYVAIYSPNTAVMTPNNFYTYVDANATPVVNIASLPASGTYTIGIDTPLGVPMSGTLTLVPAVVDTLPTNGTVRSYSANAPGQGIYLNFAANAGDNLELALNHIAVAGDSTGTLNVNVYNSAGTLVKDGNATCRGTDPGSSCRLLLWGLAAGNYSIIVSPANGGTMSFSTLLQPPVMGPLLTTNSPVSVNLGAGQFEQLTFNATAGQPVTLNMSGVSTTPSGQPVYVGVYRPDVGTMTPENYYTYFDANQTQTINLPGLPVSGTYTLIVNNPLGLPASGSLSLVRSVGGTLPNGAAGQSYSTTVTGQNIALNFSANAGDNLELGLNNIVANGSSSGAVNISVYNPAGTQIVSDTCYSSTPGASCRELLWGLIAGNYSIIVSPANGGTMSFNATLQPAVMGPLLTLNNPVSVTLGSGQFEQLTFNATAGQSVTVSMTGVTTTPLGQRLYVGVYRPDVGQMTPNNYYNYFDANSAPSMSLPNLPVSGTYTLIVNNPMGLPASGQLSISSP</sequence>
<evidence type="ECO:0000259" key="1">
    <source>
        <dbReference type="Pfam" id="PF01833"/>
    </source>
</evidence>
<dbReference type="SUPFAM" id="SSF81296">
    <property type="entry name" value="E set domains"/>
    <property type="match status" value="2"/>
</dbReference>
<dbReference type="Gene3D" id="2.60.120.380">
    <property type="match status" value="3"/>
</dbReference>
<feature type="domain" description="IPT/TIG" evidence="1">
    <location>
        <begin position="63"/>
        <end position="136"/>
    </location>
</feature>
<dbReference type="InterPro" id="IPR002909">
    <property type="entry name" value="IPT_dom"/>
</dbReference>
<reference evidence="3" key="1">
    <citation type="journal article" date="2019" name="Int. J. Syst. Evol. Microbiol.">
        <title>The Global Catalogue of Microorganisms (GCM) 10K type strain sequencing project: providing services to taxonomists for standard genome sequencing and annotation.</title>
        <authorList>
            <consortium name="The Broad Institute Genomics Platform"/>
            <consortium name="The Broad Institute Genome Sequencing Center for Infectious Disease"/>
            <person name="Wu L."/>
            <person name="Ma J."/>
        </authorList>
    </citation>
    <scope>NUCLEOTIDE SEQUENCE [LARGE SCALE GENOMIC DNA]</scope>
    <source>
        <strain evidence="3">NBRC 111981</strain>
    </source>
</reference>
<dbReference type="Pfam" id="PF01833">
    <property type="entry name" value="TIG"/>
    <property type="match status" value="2"/>
</dbReference>
<accession>A0ABQ5XIH4</accession>
<dbReference type="EMBL" id="BSOA01000053">
    <property type="protein sequence ID" value="GLQ90969.1"/>
    <property type="molecule type" value="Genomic_DNA"/>
</dbReference>
<organism evidence="2 3">
    <name type="scientific">Dyella flagellata</name>
    <dbReference type="NCBI Taxonomy" id="1867833"/>
    <lineage>
        <taxon>Bacteria</taxon>
        <taxon>Pseudomonadati</taxon>
        <taxon>Pseudomonadota</taxon>
        <taxon>Gammaproteobacteria</taxon>
        <taxon>Lysobacterales</taxon>
        <taxon>Rhodanobacteraceae</taxon>
        <taxon>Dyella</taxon>
    </lineage>
</organism>
<feature type="domain" description="IPT/TIG" evidence="1">
    <location>
        <begin position="145"/>
        <end position="219"/>
    </location>
</feature>
<dbReference type="InterPro" id="IPR014756">
    <property type="entry name" value="Ig_E-set"/>
</dbReference>
<dbReference type="InterPro" id="IPR013783">
    <property type="entry name" value="Ig-like_fold"/>
</dbReference>
<proteinExistence type="predicted"/>
<name>A0ABQ5XIH4_9GAMM</name>
<dbReference type="InterPro" id="IPR006530">
    <property type="entry name" value="YD"/>
</dbReference>
<evidence type="ECO:0000313" key="3">
    <source>
        <dbReference type="Proteomes" id="UP001156627"/>
    </source>
</evidence>
<dbReference type="CDD" id="cd00603">
    <property type="entry name" value="IPT_PCSR"/>
    <property type="match status" value="1"/>
</dbReference>
<dbReference type="InterPro" id="IPR031325">
    <property type="entry name" value="RHS_repeat"/>
</dbReference>
<dbReference type="Gene3D" id="2.60.40.10">
    <property type="entry name" value="Immunoglobulins"/>
    <property type="match status" value="2"/>
</dbReference>
<protein>
    <recommendedName>
        <fullName evidence="1">IPT/TIG domain-containing protein</fullName>
    </recommendedName>
</protein>
<dbReference type="NCBIfam" id="TIGR01643">
    <property type="entry name" value="YD_repeat_2x"/>
    <property type="match status" value="1"/>
</dbReference>
<dbReference type="RefSeq" id="WP_284334381.1">
    <property type="nucleotide sequence ID" value="NZ_BSOA01000053.1"/>
</dbReference>
<dbReference type="Pfam" id="PF05593">
    <property type="entry name" value="RHS_repeat"/>
    <property type="match status" value="1"/>
</dbReference>
<keyword evidence="3" id="KW-1185">Reference proteome</keyword>
<evidence type="ECO:0000313" key="2">
    <source>
        <dbReference type="EMBL" id="GLQ90969.1"/>
    </source>
</evidence>